<dbReference type="CDD" id="cd14974">
    <property type="entry name" value="7tmA_Anaphylatoxin_R-like"/>
    <property type="match status" value="1"/>
</dbReference>
<evidence type="ECO:0000256" key="13">
    <source>
        <dbReference type="SAM" id="Phobius"/>
    </source>
</evidence>
<dbReference type="PANTHER" id="PTHR24225">
    <property type="entry name" value="CHEMOTACTIC RECEPTOR"/>
    <property type="match status" value="1"/>
</dbReference>
<feature type="transmembrane region" description="Helical" evidence="13">
    <location>
        <begin position="199"/>
        <end position="223"/>
    </location>
</feature>
<dbReference type="PROSITE" id="PS50262">
    <property type="entry name" value="G_PROTEIN_RECEP_F1_2"/>
    <property type="match status" value="1"/>
</dbReference>
<evidence type="ECO:0000256" key="5">
    <source>
        <dbReference type="ARBA" id="ARBA00023040"/>
    </source>
</evidence>
<dbReference type="KEGG" id="tru:101076878"/>
<feature type="transmembrane region" description="Helical" evidence="13">
    <location>
        <begin position="153"/>
        <end position="173"/>
    </location>
</feature>
<dbReference type="GO" id="GO:0007200">
    <property type="term" value="P:phospholipase C-activating G protein-coupled receptor signaling pathway"/>
    <property type="evidence" value="ECO:0007669"/>
    <property type="project" value="TreeGrafter"/>
</dbReference>
<evidence type="ECO:0000256" key="12">
    <source>
        <dbReference type="RuleBase" id="RU000688"/>
    </source>
</evidence>
<gene>
    <name evidence="15" type="primary">LOC101076878</name>
</gene>
<proteinExistence type="inferred from homology"/>
<evidence type="ECO:0000256" key="7">
    <source>
        <dbReference type="ARBA" id="ARBA00023157"/>
    </source>
</evidence>
<dbReference type="GO" id="GO:0006954">
    <property type="term" value="P:inflammatory response"/>
    <property type="evidence" value="ECO:0007669"/>
    <property type="project" value="TreeGrafter"/>
</dbReference>
<keyword evidence="8 12" id="KW-0675">Receptor</keyword>
<comment type="similarity">
    <text evidence="11">Belongs to the chemokine-like receptor (CMKLR) family.</text>
</comment>
<keyword evidence="10 12" id="KW-0807">Transducer</keyword>
<comment type="subcellular location">
    <subcellularLocation>
        <location evidence="1">Cell membrane</location>
        <topology evidence="1">Multi-pass membrane protein</topology>
    </subcellularLocation>
</comment>
<accession>H2TVR7</accession>
<dbReference type="AlphaFoldDB" id="H2TVR7"/>
<evidence type="ECO:0000256" key="8">
    <source>
        <dbReference type="ARBA" id="ARBA00023170"/>
    </source>
</evidence>
<keyword evidence="9" id="KW-0325">Glycoprotein</keyword>
<evidence type="ECO:0000256" key="10">
    <source>
        <dbReference type="ARBA" id="ARBA00023224"/>
    </source>
</evidence>
<dbReference type="GO" id="GO:0007204">
    <property type="term" value="P:positive regulation of cytosolic calcium ion concentration"/>
    <property type="evidence" value="ECO:0007669"/>
    <property type="project" value="TreeGrafter"/>
</dbReference>
<keyword evidence="4 13" id="KW-1133">Transmembrane helix</keyword>
<keyword evidence="2" id="KW-1003">Cell membrane</keyword>
<keyword evidence="3 12" id="KW-0812">Transmembrane</keyword>
<evidence type="ECO:0000259" key="14">
    <source>
        <dbReference type="PROSITE" id="PS50262"/>
    </source>
</evidence>
<dbReference type="GeneTree" id="ENSGT01020000230438"/>
<comment type="similarity">
    <text evidence="12">Belongs to the G-protein coupled receptor 1 family.</text>
</comment>
<dbReference type="SUPFAM" id="SSF81321">
    <property type="entry name" value="Family A G protein-coupled receptor-like"/>
    <property type="match status" value="1"/>
</dbReference>
<organism evidence="15 16">
    <name type="scientific">Takifugu rubripes</name>
    <name type="common">Japanese pufferfish</name>
    <name type="synonym">Fugu rubripes</name>
    <dbReference type="NCBI Taxonomy" id="31033"/>
    <lineage>
        <taxon>Eukaryota</taxon>
        <taxon>Metazoa</taxon>
        <taxon>Chordata</taxon>
        <taxon>Craniata</taxon>
        <taxon>Vertebrata</taxon>
        <taxon>Euteleostomi</taxon>
        <taxon>Actinopterygii</taxon>
        <taxon>Neopterygii</taxon>
        <taxon>Teleostei</taxon>
        <taxon>Neoteleostei</taxon>
        <taxon>Acanthomorphata</taxon>
        <taxon>Eupercaria</taxon>
        <taxon>Tetraodontiformes</taxon>
        <taxon>Tetradontoidea</taxon>
        <taxon>Tetraodontidae</taxon>
        <taxon>Takifugu</taxon>
    </lineage>
</organism>
<reference evidence="15 16" key="1">
    <citation type="journal article" date="2011" name="Genome Biol. Evol.">
        <title>Integration of the genetic map and genome assembly of fugu facilitates insights into distinct features of genome evolution in teleosts and mammals.</title>
        <authorList>
            <person name="Kai W."/>
            <person name="Kikuchi K."/>
            <person name="Tohari S."/>
            <person name="Chew A.K."/>
            <person name="Tay A."/>
            <person name="Fujiwara A."/>
            <person name="Hosoya S."/>
            <person name="Suetake H."/>
            <person name="Naruse K."/>
            <person name="Brenner S."/>
            <person name="Suzuki Y."/>
            <person name="Venkatesh B."/>
        </authorList>
    </citation>
    <scope>NUCLEOTIDE SEQUENCE [LARGE SCALE GENOMIC DNA]</scope>
</reference>
<dbReference type="InterPro" id="IPR000276">
    <property type="entry name" value="GPCR_Rhodpsn"/>
</dbReference>
<dbReference type="InterPro" id="IPR000826">
    <property type="entry name" value="Formyl_rcpt-rel"/>
</dbReference>
<dbReference type="OrthoDB" id="6117944at2759"/>
<keyword evidence="7" id="KW-1015">Disulfide bond</keyword>
<dbReference type="GO" id="GO:0004930">
    <property type="term" value="F:G protein-coupled receptor activity"/>
    <property type="evidence" value="ECO:0007669"/>
    <property type="project" value="UniProtKB-KW"/>
</dbReference>
<evidence type="ECO:0000256" key="2">
    <source>
        <dbReference type="ARBA" id="ARBA00022475"/>
    </source>
</evidence>
<evidence type="ECO:0000256" key="11">
    <source>
        <dbReference type="ARBA" id="ARBA00025736"/>
    </source>
</evidence>
<evidence type="ECO:0000256" key="9">
    <source>
        <dbReference type="ARBA" id="ARBA00023180"/>
    </source>
</evidence>
<dbReference type="PRINTS" id="PR00237">
    <property type="entry name" value="GPCRRHODOPSN"/>
</dbReference>
<feature type="transmembrane region" description="Helical" evidence="13">
    <location>
        <begin position="235"/>
        <end position="253"/>
    </location>
</feature>
<dbReference type="InParanoid" id="H2TVR7"/>
<dbReference type="Proteomes" id="UP000005226">
    <property type="component" value="Chromosome 6"/>
</dbReference>
<protein>
    <submittedName>
        <fullName evidence="15">Chemerin chemokine-like receptor 1</fullName>
    </submittedName>
</protein>
<feature type="transmembrane region" description="Helical" evidence="13">
    <location>
        <begin position="115"/>
        <end position="141"/>
    </location>
</feature>
<feature type="transmembrane region" description="Helical" evidence="13">
    <location>
        <begin position="73"/>
        <end position="95"/>
    </location>
</feature>
<sequence length="342" mass="38765">MDLDYIEYDDYNPGNETENKSSVDDTLNFSQSHIPFNHLLVAINIAISVIGLGGNSLVIWICGWKMKRTVVTVWYISLAVSDFLFCALLPLEVYYKITSHWPFGLALCKLTSSALFLNMYSSVFLLVLISTDRCVMVFFPVWSHNHRTVPKAFGFVFLVWVLSALLTFPTMIFRQITAHGSITQCHTSYTSHSMHEAVVLVRLTCGFIIPFLMILCCCSLFAVKLRSLTIKSSKPYKVIAALILSFFLCWVPYHSFVVLELDLKNNSLELIQIGLKVGGTLAAANSFISPFLYVLIGNNFKQILKRSWTSRMEEAAREDFRTGQSNSRSMSQLKLNQLVYQP</sequence>
<keyword evidence="6 13" id="KW-0472">Membrane</keyword>
<dbReference type="OMA" id="ITSHWPF"/>
<evidence type="ECO:0000256" key="1">
    <source>
        <dbReference type="ARBA" id="ARBA00004651"/>
    </source>
</evidence>
<evidence type="ECO:0000256" key="3">
    <source>
        <dbReference type="ARBA" id="ARBA00022692"/>
    </source>
</evidence>
<dbReference type="RefSeq" id="XP_003965585.1">
    <property type="nucleotide sequence ID" value="XM_003965536.3"/>
</dbReference>
<keyword evidence="5 12" id="KW-0297">G-protein coupled receptor</keyword>
<evidence type="ECO:0000313" key="15">
    <source>
        <dbReference type="Ensembl" id="ENSTRUP00000028776.2"/>
    </source>
</evidence>
<feature type="domain" description="G-protein coupled receptors family 1 profile" evidence="14">
    <location>
        <begin position="54"/>
        <end position="293"/>
    </location>
</feature>
<feature type="transmembrane region" description="Helical" evidence="13">
    <location>
        <begin position="273"/>
        <end position="296"/>
    </location>
</feature>
<feature type="transmembrane region" description="Helical" evidence="13">
    <location>
        <begin position="39"/>
        <end position="61"/>
    </location>
</feature>
<reference evidence="15" key="3">
    <citation type="submission" date="2025-09" db="UniProtKB">
        <authorList>
            <consortium name="Ensembl"/>
        </authorList>
    </citation>
    <scope>IDENTIFICATION</scope>
</reference>
<dbReference type="PANTHER" id="PTHR24225:SF0">
    <property type="entry name" value="N-FORMYL PEPTIDE RECEPTOR 2"/>
    <property type="match status" value="1"/>
</dbReference>
<dbReference type="PRINTS" id="PR00526">
    <property type="entry name" value="FMETLEUPHER"/>
</dbReference>
<dbReference type="GO" id="GO:0005886">
    <property type="term" value="C:plasma membrane"/>
    <property type="evidence" value="ECO:0007669"/>
    <property type="project" value="UniProtKB-SubCell"/>
</dbReference>
<evidence type="ECO:0000256" key="6">
    <source>
        <dbReference type="ARBA" id="ARBA00023136"/>
    </source>
</evidence>
<keyword evidence="16" id="KW-1185">Reference proteome</keyword>
<evidence type="ECO:0000256" key="4">
    <source>
        <dbReference type="ARBA" id="ARBA00022989"/>
    </source>
</evidence>
<dbReference type="Gene3D" id="1.20.1070.10">
    <property type="entry name" value="Rhodopsin 7-helix transmembrane proteins"/>
    <property type="match status" value="1"/>
</dbReference>
<dbReference type="InterPro" id="IPR017452">
    <property type="entry name" value="GPCR_Rhodpsn_7TM"/>
</dbReference>
<reference evidence="15" key="2">
    <citation type="submission" date="2025-08" db="UniProtKB">
        <authorList>
            <consortium name="Ensembl"/>
        </authorList>
    </citation>
    <scope>IDENTIFICATION</scope>
</reference>
<dbReference type="Pfam" id="PF00001">
    <property type="entry name" value="7tm_1"/>
    <property type="match status" value="1"/>
</dbReference>
<dbReference type="PROSITE" id="PS00237">
    <property type="entry name" value="G_PROTEIN_RECEP_F1_1"/>
    <property type="match status" value="1"/>
</dbReference>
<dbReference type="GO" id="GO:0004875">
    <property type="term" value="F:complement receptor activity"/>
    <property type="evidence" value="ECO:0007669"/>
    <property type="project" value="TreeGrafter"/>
</dbReference>
<dbReference type="GeneID" id="101076878"/>
<name>H2TVR7_TAKRU</name>
<dbReference type="Ensembl" id="ENSTRUT00000028892.3">
    <property type="protein sequence ID" value="ENSTRUP00000028776.2"/>
    <property type="gene ID" value="ENSTRUG00000011395.3"/>
</dbReference>
<evidence type="ECO:0000313" key="16">
    <source>
        <dbReference type="Proteomes" id="UP000005226"/>
    </source>
</evidence>